<organism evidence="5 6">
    <name type="scientific">Vagococcus elongatus</name>
    <dbReference type="NCBI Taxonomy" id="180344"/>
    <lineage>
        <taxon>Bacteria</taxon>
        <taxon>Bacillati</taxon>
        <taxon>Bacillota</taxon>
        <taxon>Bacilli</taxon>
        <taxon>Lactobacillales</taxon>
        <taxon>Enterococcaceae</taxon>
        <taxon>Vagococcus</taxon>
    </lineage>
</organism>
<dbReference type="Pfam" id="PF22725">
    <property type="entry name" value="GFO_IDH_MocA_C3"/>
    <property type="match status" value="1"/>
</dbReference>
<evidence type="ECO:0000313" key="6">
    <source>
        <dbReference type="Proteomes" id="UP000287605"/>
    </source>
</evidence>
<dbReference type="Pfam" id="PF01408">
    <property type="entry name" value="GFO_IDH_MocA"/>
    <property type="match status" value="1"/>
</dbReference>
<dbReference type="InterPro" id="IPR036291">
    <property type="entry name" value="NAD(P)-bd_dom_sf"/>
</dbReference>
<dbReference type="GO" id="GO:0016491">
    <property type="term" value="F:oxidoreductase activity"/>
    <property type="evidence" value="ECO:0007669"/>
    <property type="project" value="UniProtKB-KW"/>
</dbReference>
<name>A0A430AX95_9ENTE</name>
<sequence length="319" mass="35984">MIRWGIIGAGNIAHRFAGSLAATEKGSLYAVANRTLEKARAFQLEHPCEKIYDDYEELLRDNNVDIVYIALPHLYHAQWIKRAIVHGKAVLCEKPATLDLKQMLEIDMLLKENQVFFMEAMKSRFVPAYQKMSSLIKEGLIGEITNISTSFCRLVPEENSGYYYQPIQGGCLLDMGIYNASLIEDFTTEPLSLQQVDYQMHTSGVEVYVNAVLANDHVTCQLESGFDRNLPVEAVITGTKGKIVMPDFHRGSSITISLNQNKEGAKNYDIPYHQDDFYGEIVHVMDCFSKGEVESSVMSRQASVNCAEMIDQIKKKLSY</sequence>
<feature type="domain" description="GFO/IDH/MocA-like oxidoreductase" evidence="4">
    <location>
        <begin position="129"/>
        <end position="243"/>
    </location>
</feature>
<dbReference type="Gene3D" id="3.30.360.10">
    <property type="entry name" value="Dihydrodipicolinate Reductase, domain 2"/>
    <property type="match status" value="1"/>
</dbReference>
<dbReference type="AlphaFoldDB" id="A0A430AX95"/>
<dbReference type="EMBL" id="NGKA01000007">
    <property type="protein sequence ID" value="RSU12673.1"/>
    <property type="molecule type" value="Genomic_DNA"/>
</dbReference>
<dbReference type="PANTHER" id="PTHR22604">
    <property type="entry name" value="OXIDOREDUCTASES"/>
    <property type="match status" value="1"/>
</dbReference>
<dbReference type="Gene3D" id="3.40.50.720">
    <property type="entry name" value="NAD(P)-binding Rossmann-like Domain"/>
    <property type="match status" value="1"/>
</dbReference>
<dbReference type="Proteomes" id="UP000287605">
    <property type="component" value="Unassembled WGS sequence"/>
</dbReference>
<dbReference type="GO" id="GO:0000166">
    <property type="term" value="F:nucleotide binding"/>
    <property type="evidence" value="ECO:0007669"/>
    <property type="project" value="InterPro"/>
</dbReference>
<evidence type="ECO:0000259" key="4">
    <source>
        <dbReference type="Pfam" id="PF22725"/>
    </source>
</evidence>
<dbReference type="InterPro" id="IPR055170">
    <property type="entry name" value="GFO_IDH_MocA-like_dom"/>
</dbReference>
<comment type="caution">
    <text evidence="5">The sequence shown here is derived from an EMBL/GenBank/DDBJ whole genome shotgun (WGS) entry which is preliminary data.</text>
</comment>
<reference evidence="5 6" key="1">
    <citation type="submission" date="2017-05" db="EMBL/GenBank/DDBJ databases">
        <title>Vagococcus spp. assemblies.</title>
        <authorList>
            <person name="Gulvik C.A."/>
        </authorList>
    </citation>
    <scope>NUCLEOTIDE SEQUENCE [LARGE SCALE GENOMIC DNA]</scope>
    <source>
        <strain evidence="5 6">CCUG 51432</strain>
    </source>
</reference>
<protein>
    <submittedName>
        <fullName evidence="5">Uncharacterized protein</fullName>
    </submittedName>
</protein>
<feature type="domain" description="Gfo/Idh/MocA-like oxidoreductase N-terminal" evidence="3">
    <location>
        <begin position="2"/>
        <end position="118"/>
    </location>
</feature>
<dbReference type="PANTHER" id="PTHR22604:SF105">
    <property type="entry name" value="TRANS-1,2-DIHYDROBENZENE-1,2-DIOL DEHYDROGENASE"/>
    <property type="match status" value="1"/>
</dbReference>
<accession>A0A430AX95</accession>
<gene>
    <name evidence="5" type="ORF">CBF29_05965</name>
</gene>
<dbReference type="SUPFAM" id="SSF55347">
    <property type="entry name" value="Glyceraldehyde-3-phosphate dehydrogenase-like, C-terminal domain"/>
    <property type="match status" value="1"/>
</dbReference>
<dbReference type="InterPro" id="IPR050984">
    <property type="entry name" value="Gfo/Idh/MocA_domain"/>
</dbReference>
<evidence type="ECO:0000313" key="5">
    <source>
        <dbReference type="EMBL" id="RSU12673.1"/>
    </source>
</evidence>
<evidence type="ECO:0000256" key="1">
    <source>
        <dbReference type="ARBA" id="ARBA00010928"/>
    </source>
</evidence>
<keyword evidence="6" id="KW-1185">Reference proteome</keyword>
<keyword evidence="2" id="KW-0560">Oxidoreductase</keyword>
<comment type="similarity">
    <text evidence="1">Belongs to the Gfo/Idh/MocA family.</text>
</comment>
<dbReference type="InterPro" id="IPR000683">
    <property type="entry name" value="Gfo/Idh/MocA-like_OxRdtase_N"/>
</dbReference>
<dbReference type="SUPFAM" id="SSF51735">
    <property type="entry name" value="NAD(P)-binding Rossmann-fold domains"/>
    <property type="match status" value="1"/>
</dbReference>
<evidence type="ECO:0000259" key="3">
    <source>
        <dbReference type="Pfam" id="PF01408"/>
    </source>
</evidence>
<proteinExistence type="inferred from homology"/>
<evidence type="ECO:0000256" key="2">
    <source>
        <dbReference type="ARBA" id="ARBA00023002"/>
    </source>
</evidence>